<name>A0A815H1U1_9BILA</name>
<organism evidence="1 3">
    <name type="scientific">Rotaria magnacalcarata</name>
    <dbReference type="NCBI Taxonomy" id="392030"/>
    <lineage>
        <taxon>Eukaryota</taxon>
        <taxon>Metazoa</taxon>
        <taxon>Spiralia</taxon>
        <taxon>Gnathifera</taxon>
        <taxon>Rotifera</taxon>
        <taxon>Eurotatoria</taxon>
        <taxon>Bdelloidea</taxon>
        <taxon>Philodinida</taxon>
        <taxon>Philodinidae</taxon>
        <taxon>Rotaria</taxon>
    </lineage>
</organism>
<accession>A0A815H1U1</accession>
<dbReference type="Proteomes" id="UP000681967">
    <property type="component" value="Unassembled WGS sequence"/>
</dbReference>
<protein>
    <submittedName>
        <fullName evidence="1">Uncharacterized protein</fullName>
    </submittedName>
</protein>
<evidence type="ECO:0000313" key="3">
    <source>
        <dbReference type="Proteomes" id="UP000663855"/>
    </source>
</evidence>
<dbReference type="Proteomes" id="UP000663855">
    <property type="component" value="Unassembled WGS sequence"/>
</dbReference>
<evidence type="ECO:0000313" key="1">
    <source>
        <dbReference type="EMBL" id="CAF1345672.1"/>
    </source>
</evidence>
<feature type="non-terminal residue" evidence="1">
    <location>
        <position position="45"/>
    </location>
</feature>
<proteinExistence type="predicted"/>
<comment type="caution">
    <text evidence="1">The sequence shown here is derived from an EMBL/GenBank/DDBJ whole genome shotgun (WGS) entry which is preliminary data.</text>
</comment>
<dbReference type="EMBL" id="CAJOBH010282152">
    <property type="protein sequence ID" value="CAF5171841.1"/>
    <property type="molecule type" value="Genomic_DNA"/>
</dbReference>
<sequence>MSSFFWSPLTLPSSHHLSSIFTEPQAPRLEMMKAFVNGPIIEQKE</sequence>
<gene>
    <name evidence="2" type="ORF">BYL167_LOCUS77456</name>
    <name evidence="1" type="ORF">CJN711_LOCUS19157</name>
</gene>
<reference evidence="1" key="1">
    <citation type="submission" date="2021-02" db="EMBL/GenBank/DDBJ databases">
        <authorList>
            <person name="Nowell W R."/>
        </authorList>
    </citation>
    <scope>NUCLEOTIDE SEQUENCE</scope>
</reference>
<evidence type="ECO:0000313" key="2">
    <source>
        <dbReference type="EMBL" id="CAF5171841.1"/>
    </source>
</evidence>
<dbReference type="AlphaFoldDB" id="A0A815H1U1"/>
<dbReference type="EMBL" id="CAJNOV010008968">
    <property type="protein sequence ID" value="CAF1345672.1"/>
    <property type="molecule type" value="Genomic_DNA"/>
</dbReference>